<reference evidence="1 2" key="1">
    <citation type="submission" date="2014-06" db="EMBL/GenBank/DDBJ databases">
        <authorList>
            <person name="Urmite Genomes Urmite Genomes"/>
        </authorList>
    </citation>
    <scope>NUCLEOTIDE SEQUENCE [LARGE SCALE GENOMIC DNA]</scope>
</reference>
<dbReference type="eggNOG" id="ENOG5030NIB">
    <property type="taxonomic scope" value="Bacteria"/>
</dbReference>
<evidence type="ECO:0000313" key="2">
    <source>
        <dbReference type="Proteomes" id="UP000044071"/>
    </source>
</evidence>
<organism evidence="1 2">
    <name type="scientific">Legionella massiliensis</name>
    <dbReference type="NCBI Taxonomy" id="1034943"/>
    <lineage>
        <taxon>Bacteria</taxon>
        <taxon>Pseudomonadati</taxon>
        <taxon>Pseudomonadota</taxon>
        <taxon>Gammaproteobacteria</taxon>
        <taxon>Legionellales</taxon>
        <taxon>Legionellaceae</taxon>
        <taxon>Legionella</taxon>
    </lineage>
</organism>
<dbReference type="AlphaFoldDB" id="A0A078KST3"/>
<sequence length="147" mass="17182">MMDKKYLTPLELIKIATDHAYCAEHLLQDNAELTIRGHGVADTLAPFISLMYAAFELTLKAYLIHGFKTNNQYKNLVELLELSADLGLSNQDIQLLKKLSRQYAFRKGVDYELWDDRQQLQVFCTEIIDLYERLQQLMPLELHKDYL</sequence>
<proteinExistence type="predicted"/>
<evidence type="ECO:0008006" key="3">
    <source>
        <dbReference type="Google" id="ProtNLM"/>
    </source>
</evidence>
<dbReference type="EMBL" id="CCSB01000001">
    <property type="protein sequence ID" value="CDZ76007.1"/>
    <property type="molecule type" value="Genomic_DNA"/>
</dbReference>
<dbReference type="Proteomes" id="UP000044071">
    <property type="component" value="Unassembled WGS sequence"/>
</dbReference>
<evidence type="ECO:0000313" key="1">
    <source>
        <dbReference type="EMBL" id="CDZ76007.1"/>
    </source>
</evidence>
<dbReference type="STRING" id="1034943.BN59_00271"/>
<name>A0A078KST3_9GAMM</name>
<accession>A0A078KST3</accession>
<gene>
    <name evidence="1" type="ORF">BN59_00271</name>
</gene>
<protein>
    <recommendedName>
        <fullName evidence="3">HEPN domain-containing protein</fullName>
    </recommendedName>
</protein>
<keyword evidence="2" id="KW-1185">Reference proteome</keyword>